<evidence type="ECO:0000313" key="2">
    <source>
        <dbReference type="EMBL" id="TDS20751.1"/>
    </source>
</evidence>
<proteinExistence type="predicted"/>
<feature type="chain" id="PRO_5020380432" description="Lipocalin-like protein" evidence="1">
    <location>
        <begin position="20"/>
        <end position="138"/>
    </location>
</feature>
<organism evidence="2 3">
    <name type="scientific">Maribacter caenipelagi</name>
    <dbReference type="NCBI Taxonomy" id="1447781"/>
    <lineage>
        <taxon>Bacteria</taxon>
        <taxon>Pseudomonadati</taxon>
        <taxon>Bacteroidota</taxon>
        <taxon>Flavobacteriia</taxon>
        <taxon>Flavobacteriales</taxon>
        <taxon>Flavobacteriaceae</taxon>
        <taxon>Maribacter</taxon>
    </lineage>
</organism>
<accession>A0A4R7DJP5</accession>
<dbReference type="PROSITE" id="PS51257">
    <property type="entry name" value="PROKAR_LIPOPROTEIN"/>
    <property type="match status" value="1"/>
</dbReference>
<protein>
    <recommendedName>
        <fullName evidence="4">Lipocalin-like protein</fullName>
    </recommendedName>
</protein>
<evidence type="ECO:0000256" key="1">
    <source>
        <dbReference type="SAM" id="SignalP"/>
    </source>
</evidence>
<evidence type="ECO:0000313" key="3">
    <source>
        <dbReference type="Proteomes" id="UP000295274"/>
    </source>
</evidence>
<feature type="signal peptide" evidence="1">
    <location>
        <begin position="1"/>
        <end position="19"/>
    </location>
</feature>
<dbReference type="RefSeq" id="WP_133670993.1">
    <property type="nucleotide sequence ID" value="NZ_SNZW01000001.1"/>
</dbReference>
<keyword evidence="3" id="KW-1185">Reference proteome</keyword>
<comment type="caution">
    <text evidence="2">The sequence shown here is derived from an EMBL/GenBank/DDBJ whole genome shotgun (WGS) entry which is preliminary data.</text>
</comment>
<evidence type="ECO:0008006" key="4">
    <source>
        <dbReference type="Google" id="ProtNLM"/>
    </source>
</evidence>
<dbReference type="EMBL" id="SNZW01000001">
    <property type="protein sequence ID" value="TDS20751.1"/>
    <property type="molecule type" value="Genomic_DNA"/>
</dbReference>
<gene>
    <name evidence="2" type="ORF">DFQ03_0004</name>
</gene>
<dbReference type="Proteomes" id="UP000295274">
    <property type="component" value="Unassembled WGS sequence"/>
</dbReference>
<sequence length="138" mass="16049">MGHCKNLLVLLLAIFIMFAGCEKDEIEQTDNLDPFGILGKWKLETKTINGITDSSNQCCDYIDFKTDSELNDLKGEFMATGEEYETNGAFELNTLNNLIHFEFDNTQKSYEFRITDNLATFTYFENNQEVIEDWRKQE</sequence>
<keyword evidence="1" id="KW-0732">Signal</keyword>
<name>A0A4R7DJP5_9FLAO</name>
<dbReference type="AlphaFoldDB" id="A0A4R7DJP5"/>
<dbReference type="OrthoDB" id="1361437at2"/>
<reference evidence="2 3" key="1">
    <citation type="submission" date="2019-03" db="EMBL/GenBank/DDBJ databases">
        <title>Genomic Encyclopedia of Type Strains, Phase III (KMG-III): the genomes of soil and plant-associated and newly described type strains.</title>
        <authorList>
            <person name="Whitman W."/>
        </authorList>
    </citation>
    <scope>NUCLEOTIDE SEQUENCE [LARGE SCALE GENOMIC DNA]</scope>
    <source>
        <strain evidence="2 3">CECT 8455</strain>
    </source>
</reference>